<gene>
    <name evidence="2" type="ordered locus">Cwoe_0835</name>
</gene>
<evidence type="ECO:0000313" key="3">
    <source>
        <dbReference type="Proteomes" id="UP000008229"/>
    </source>
</evidence>
<dbReference type="PANTHER" id="PTHR47829">
    <property type="entry name" value="HYDROLASE, PUTATIVE (AFU_ORTHOLOGUE AFUA_1G12880)-RELATED"/>
    <property type="match status" value="1"/>
</dbReference>
<accession>D3FAJ9</accession>
<dbReference type="Pfam" id="PF01636">
    <property type="entry name" value="APH"/>
    <property type="match status" value="1"/>
</dbReference>
<feature type="domain" description="Protein kinase" evidence="1">
    <location>
        <begin position="43"/>
        <end position="360"/>
    </location>
</feature>
<dbReference type="OrthoDB" id="3806873at2"/>
<dbReference type="GO" id="GO:0005524">
    <property type="term" value="F:ATP binding"/>
    <property type="evidence" value="ECO:0007669"/>
    <property type="project" value="InterPro"/>
</dbReference>
<evidence type="ECO:0000259" key="1">
    <source>
        <dbReference type="PROSITE" id="PS50011"/>
    </source>
</evidence>
<dbReference type="InterPro" id="IPR041726">
    <property type="entry name" value="ACAD10_11_N"/>
</dbReference>
<dbReference type="AlphaFoldDB" id="D3FAJ9"/>
<dbReference type="SUPFAM" id="SSF56112">
    <property type="entry name" value="Protein kinase-like (PK-like)"/>
    <property type="match status" value="1"/>
</dbReference>
<dbReference type="RefSeq" id="WP_012932321.1">
    <property type="nucleotide sequence ID" value="NC_013739.1"/>
</dbReference>
<evidence type="ECO:0000313" key="2">
    <source>
        <dbReference type="EMBL" id="ADB49268.1"/>
    </source>
</evidence>
<keyword evidence="2" id="KW-0808">Transferase</keyword>
<organism evidence="2 3">
    <name type="scientific">Conexibacter woesei (strain DSM 14684 / CCUG 47730 / CIP 108061 / JCM 11494 / NBRC 100937 / ID131577)</name>
    <dbReference type="NCBI Taxonomy" id="469383"/>
    <lineage>
        <taxon>Bacteria</taxon>
        <taxon>Bacillati</taxon>
        <taxon>Actinomycetota</taxon>
        <taxon>Thermoleophilia</taxon>
        <taxon>Solirubrobacterales</taxon>
        <taxon>Conexibacteraceae</taxon>
        <taxon>Conexibacter</taxon>
    </lineage>
</organism>
<dbReference type="CDD" id="cd05154">
    <property type="entry name" value="ACAD10_11_N-like"/>
    <property type="match status" value="1"/>
</dbReference>
<reference evidence="2 3" key="1">
    <citation type="journal article" date="2010" name="Stand. Genomic Sci.">
        <title>Complete genome sequence of Conexibacter woesei type strain (ID131577).</title>
        <authorList>
            <person name="Pukall R."/>
            <person name="Lapidus A."/>
            <person name="Glavina Del Rio T."/>
            <person name="Copeland A."/>
            <person name="Tice H."/>
            <person name="Cheng J.-F."/>
            <person name="Lucas S."/>
            <person name="Chen F."/>
            <person name="Nolan M."/>
            <person name="Bruce D."/>
            <person name="Goodwin L."/>
            <person name="Pitluck S."/>
            <person name="Mavromatis K."/>
            <person name="Ivanova N."/>
            <person name="Ovchinnikova G."/>
            <person name="Pati A."/>
            <person name="Chen A."/>
            <person name="Palaniappan K."/>
            <person name="Land M."/>
            <person name="Hauser L."/>
            <person name="Chang Y.-J."/>
            <person name="Jeffries C.D."/>
            <person name="Chain P."/>
            <person name="Meincke L."/>
            <person name="Sims D."/>
            <person name="Brettin T."/>
            <person name="Detter J.C."/>
            <person name="Rohde M."/>
            <person name="Goeker M."/>
            <person name="Bristow J."/>
            <person name="Eisen J.A."/>
            <person name="Markowitz V."/>
            <person name="Kyrpides N.C."/>
            <person name="Klenk H.-P."/>
            <person name="Hugenholtz P."/>
        </authorList>
    </citation>
    <scope>NUCLEOTIDE SEQUENCE [LARGE SCALE GENOMIC DNA]</scope>
    <source>
        <strain evidence="3">DSM 14684 / CIP 108061 / JCM 11494 / NBRC 100937 / ID131577</strain>
    </source>
</reference>
<dbReference type="Gene3D" id="3.30.200.20">
    <property type="entry name" value="Phosphorylase Kinase, domain 1"/>
    <property type="match status" value="1"/>
</dbReference>
<dbReference type="InterPro" id="IPR002575">
    <property type="entry name" value="Aminoglycoside_PTrfase"/>
</dbReference>
<sequence length="360" mass="38891">MTAVSAGDVVATHAQAAACERPPLLILDPLREFLDARGLGAGTLRAEPLGDGHSNVTYLIERDDLSVVLRRPPRPPVAPSTHDMLREAGILNAIVPAGVRAPVVLATCDDEAVIGAVFYVTELLDGHVITQVVPPSLDTLADRRRIGLELVDALAEVHGVDVHAAGLGGLGRPDGYLARQLRRFGELAVRGATRTIPELEQVRGWLEAALPRHSDATLVHGDFRLGNVLFAPESPARLAGILDWEMATIGDPLADVGYLLATYARPGEPWNPMLALSEATRAPGFPETGELRDRYEQRSGRSTAGLVFYEVLALWKAAIFLEVSYRRHLAGTTDDPFFARLDEGVPLLAREAWRRARAAG</sequence>
<proteinExistence type="predicted"/>
<dbReference type="eggNOG" id="COG3173">
    <property type="taxonomic scope" value="Bacteria"/>
</dbReference>
<reference evidence="3" key="2">
    <citation type="submission" date="2010-01" db="EMBL/GenBank/DDBJ databases">
        <title>The complete genome of Conexibacter woesei DSM 14684.</title>
        <authorList>
            <consortium name="US DOE Joint Genome Institute (JGI-PGF)"/>
            <person name="Lucas S."/>
            <person name="Copeland A."/>
            <person name="Lapidus A."/>
            <person name="Glavina del Rio T."/>
            <person name="Dalin E."/>
            <person name="Tice H."/>
            <person name="Bruce D."/>
            <person name="Goodwin L."/>
            <person name="Pitluck S."/>
            <person name="Kyrpides N."/>
            <person name="Mavromatis K."/>
            <person name="Ivanova N."/>
            <person name="Mikhailova N."/>
            <person name="Chertkov O."/>
            <person name="Brettin T."/>
            <person name="Detter J.C."/>
            <person name="Han C."/>
            <person name="Larimer F."/>
            <person name="Land M."/>
            <person name="Hauser L."/>
            <person name="Markowitz V."/>
            <person name="Cheng J.-F."/>
            <person name="Hugenholtz P."/>
            <person name="Woyke T."/>
            <person name="Wu D."/>
            <person name="Pukall R."/>
            <person name="Steenblock K."/>
            <person name="Schneider S."/>
            <person name="Klenk H.-P."/>
            <person name="Eisen J.A."/>
        </authorList>
    </citation>
    <scope>NUCLEOTIDE SEQUENCE [LARGE SCALE GENOMIC DNA]</scope>
    <source>
        <strain evidence="3">DSM 14684 / CIP 108061 / JCM 11494 / NBRC 100937 / ID131577</strain>
    </source>
</reference>
<keyword evidence="3" id="KW-1185">Reference proteome</keyword>
<dbReference type="KEGG" id="cwo:Cwoe_0835"/>
<dbReference type="GO" id="GO:0004672">
    <property type="term" value="F:protein kinase activity"/>
    <property type="evidence" value="ECO:0007669"/>
    <property type="project" value="InterPro"/>
</dbReference>
<dbReference type="HOGENOM" id="CLU_007526_0_0_11"/>
<dbReference type="PROSITE" id="PS50011">
    <property type="entry name" value="PROTEIN_KINASE_DOM"/>
    <property type="match status" value="1"/>
</dbReference>
<dbReference type="Proteomes" id="UP000008229">
    <property type="component" value="Chromosome"/>
</dbReference>
<dbReference type="Gene3D" id="3.90.1200.10">
    <property type="match status" value="1"/>
</dbReference>
<dbReference type="STRING" id="469383.Cwoe_0835"/>
<dbReference type="InterPro" id="IPR052898">
    <property type="entry name" value="ACAD10-like"/>
</dbReference>
<dbReference type="PANTHER" id="PTHR47829:SF1">
    <property type="entry name" value="HAD FAMILY PHOSPHATASE"/>
    <property type="match status" value="1"/>
</dbReference>
<dbReference type="EMBL" id="CP001854">
    <property type="protein sequence ID" value="ADB49268.1"/>
    <property type="molecule type" value="Genomic_DNA"/>
</dbReference>
<dbReference type="InterPro" id="IPR011009">
    <property type="entry name" value="Kinase-like_dom_sf"/>
</dbReference>
<name>D3FAJ9_CONWI</name>
<dbReference type="InterPro" id="IPR000719">
    <property type="entry name" value="Prot_kinase_dom"/>
</dbReference>
<protein>
    <submittedName>
        <fullName evidence="2">Aminoglycoside phosphotransferase</fullName>
    </submittedName>
</protein>